<name>H9UHD1_SPIAZ</name>
<comment type="subunit">
    <text evidence="2">DNA polymerase III contains a core (composed of alpha, epsilon and theta chains) that associates with a tau subunit. This core dimerizes to form the POLIII' complex. PolIII' associates with the gamma complex (composed of gamma, delta, delta', psi and chi chains) and with the beta chain to form the complete DNA polymerase III complex.</text>
</comment>
<keyword evidence="5" id="KW-1185">Reference proteome</keyword>
<dbReference type="EMBL" id="CP003282">
    <property type="protein sequence ID" value="AFG36924.1"/>
    <property type="molecule type" value="Genomic_DNA"/>
</dbReference>
<dbReference type="NCBIfam" id="TIGR00573">
    <property type="entry name" value="dnaq"/>
    <property type="match status" value="1"/>
</dbReference>
<sequence length="188" mass="20192">MDPNTSLAEITLTAFDFETTGLHAGIDKIVEFGAVQFRDGQQVGSFEALCNPGIPIHPDAARVSGITDEMVAGEPSVQEVLQQFIGFVGDSVLIAHNAQFDLGFLRAALLEFGLPDMKNQVIDTQKLAQKAFPGQKSYSLQNLVAFLGIPPNTAHRAKDDAYMCMRLFTAAADALSFMGDITIGEVLG</sequence>
<proteinExistence type="predicted"/>
<dbReference type="STRING" id="889378.Spiaf_0831"/>
<keyword evidence="4" id="KW-0269">Exonuclease</keyword>
<dbReference type="PANTHER" id="PTHR30231">
    <property type="entry name" value="DNA POLYMERASE III SUBUNIT EPSILON"/>
    <property type="match status" value="1"/>
</dbReference>
<dbReference type="InterPro" id="IPR036397">
    <property type="entry name" value="RNaseH_sf"/>
</dbReference>
<dbReference type="InterPro" id="IPR006054">
    <property type="entry name" value="DnaQ"/>
</dbReference>
<evidence type="ECO:0000313" key="4">
    <source>
        <dbReference type="EMBL" id="AFG36924.1"/>
    </source>
</evidence>
<evidence type="ECO:0000256" key="2">
    <source>
        <dbReference type="ARBA" id="ARBA00026073"/>
    </source>
</evidence>
<dbReference type="Proteomes" id="UP000007383">
    <property type="component" value="Chromosome"/>
</dbReference>
<dbReference type="GO" id="GO:0003677">
    <property type="term" value="F:DNA binding"/>
    <property type="evidence" value="ECO:0007669"/>
    <property type="project" value="InterPro"/>
</dbReference>
<dbReference type="InterPro" id="IPR013520">
    <property type="entry name" value="Ribonucl_H"/>
</dbReference>
<feature type="domain" description="Exonuclease" evidence="3">
    <location>
        <begin position="11"/>
        <end position="177"/>
    </location>
</feature>
<dbReference type="RefSeq" id="WP_014454921.1">
    <property type="nucleotide sequence ID" value="NC_017098.1"/>
</dbReference>
<organism evidence="4 5">
    <name type="scientific">Spirochaeta africana (strain ATCC 700263 / DSM 8902 / Z-7692)</name>
    <dbReference type="NCBI Taxonomy" id="889378"/>
    <lineage>
        <taxon>Bacteria</taxon>
        <taxon>Pseudomonadati</taxon>
        <taxon>Spirochaetota</taxon>
        <taxon>Spirochaetia</taxon>
        <taxon>Spirochaetales</taxon>
        <taxon>Spirochaetaceae</taxon>
        <taxon>Spirochaeta</taxon>
    </lineage>
</organism>
<dbReference type="GO" id="GO:0045004">
    <property type="term" value="P:DNA replication proofreading"/>
    <property type="evidence" value="ECO:0007669"/>
    <property type="project" value="TreeGrafter"/>
</dbReference>
<dbReference type="GO" id="GO:0003887">
    <property type="term" value="F:DNA-directed DNA polymerase activity"/>
    <property type="evidence" value="ECO:0007669"/>
    <property type="project" value="InterPro"/>
</dbReference>
<dbReference type="OrthoDB" id="9804290at2"/>
<dbReference type="GO" id="GO:0005829">
    <property type="term" value="C:cytosol"/>
    <property type="evidence" value="ECO:0007669"/>
    <property type="project" value="TreeGrafter"/>
</dbReference>
<keyword evidence="4" id="KW-0540">Nuclease</keyword>
<evidence type="ECO:0000256" key="1">
    <source>
        <dbReference type="ARBA" id="ARBA00025483"/>
    </source>
</evidence>
<dbReference type="CDD" id="cd06127">
    <property type="entry name" value="DEDDh"/>
    <property type="match status" value="1"/>
</dbReference>
<keyword evidence="4" id="KW-0378">Hydrolase</keyword>
<dbReference type="eggNOG" id="COG2176">
    <property type="taxonomic scope" value="Bacteria"/>
</dbReference>
<dbReference type="Pfam" id="PF00929">
    <property type="entry name" value="RNase_T"/>
    <property type="match status" value="1"/>
</dbReference>
<dbReference type="PANTHER" id="PTHR30231:SF41">
    <property type="entry name" value="DNA POLYMERASE III SUBUNIT EPSILON"/>
    <property type="match status" value="1"/>
</dbReference>
<protein>
    <submittedName>
        <fullName evidence="4">Exonuclease, DNA polymerase III, epsilon subunit family</fullName>
    </submittedName>
</protein>
<dbReference type="InterPro" id="IPR012337">
    <property type="entry name" value="RNaseH-like_sf"/>
</dbReference>
<dbReference type="KEGG" id="sfc:Spiaf_0831"/>
<gene>
    <name evidence="4" type="ordered locus">Spiaf_0831</name>
</gene>
<dbReference type="FunFam" id="3.30.420.10:FF:000045">
    <property type="entry name" value="3'-5' exonuclease DinG"/>
    <property type="match status" value="1"/>
</dbReference>
<evidence type="ECO:0000313" key="5">
    <source>
        <dbReference type="Proteomes" id="UP000007383"/>
    </source>
</evidence>
<dbReference type="GO" id="GO:0008408">
    <property type="term" value="F:3'-5' exonuclease activity"/>
    <property type="evidence" value="ECO:0007669"/>
    <property type="project" value="TreeGrafter"/>
</dbReference>
<evidence type="ECO:0000259" key="3">
    <source>
        <dbReference type="SMART" id="SM00479"/>
    </source>
</evidence>
<dbReference type="HOGENOM" id="CLU_047806_7_1_12"/>
<dbReference type="Gene3D" id="3.30.420.10">
    <property type="entry name" value="Ribonuclease H-like superfamily/Ribonuclease H"/>
    <property type="match status" value="1"/>
</dbReference>
<reference evidence="5" key="1">
    <citation type="journal article" date="2013" name="Stand. Genomic Sci.">
        <title>Complete genome sequence of the halophilic bacterium Spirochaeta africana type strain (Z-7692(T)) from the alkaline Lake Magadi in the East African Rift.</title>
        <authorList>
            <person name="Liolos K."/>
            <person name="Abt B."/>
            <person name="Scheuner C."/>
            <person name="Teshima H."/>
            <person name="Held B."/>
            <person name="Lapidus A."/>
            <person name="Nolan M."/>
            <person name="Lucas S."/>
            <person name="Deshpande S."/>
            <person name="Cheng J.F."/>
            <person name="Tapia R."/>
            <person name="Goodwin L.A."/>
            <person name="Pitluck S."/>
            <person name="Pagani I."/>
            <person name="Ivanova N."/>
            <person name="Mavromatis K."/>
            <person name="Mikhailova N."/>
            <person name="Huntemann M."/>
            <person name="Pati A."/>
            <person name="Chen A."/>
            <person name="Palaniappan K."/>
            <person name="Land M."/>
            <person name="Rohde M."/>
            <person name="Tindall B.J."/>
            <person name="Detter J.C."/>
            <person name="Goker M."/>
            <person name="Bristow J."/>
            <person name="Eisen J.A."/>
            <person name="Markowitz V."/>
            <person name="Hugenholtz P."/>
            <person name="Woyke T."/>
            <person name="Klenk H.P."/>
            <person name="Kyrpides N.C."/>
        </authorList>
    </citation>
    <scope>NUCLEOTIDE SEQUENCE</scope>
    <source>
        <strain evidence="5">ATCC 700263 / DSM 8902 / Z-7692</strain>
    </source>
</reference>
<dbReference type="PATRIC" id="fig|889378.3.peg.834"/>
<dbReference type="AlphaFoldDB" id="H9UHD1"/>
<dbReference type="SUPFAM" id="SSF53098">
    <property type="entry name" value="Ribonuclease H-like"/>
    <property type="match status" value="1"/>
</dbReference>
<comment type="function">
    <text evidence="1">DNA polymerase III is a complex, multichain enzyme responsible for most of the replicative synthesis in bacteria. The epsilon subunit contain the editing function and is a proofreading 3'-5' exonuclease.</text>
</comment>
<accession>H9UHD1</accession>
<dbReference type="SMART" id="SM00479">
    <property type="entry name" value="EXOIII"/>
    <property type="match status" value="1"/>
</dbReference>